<dbReference type="GO" id="GO:0016868">
    <property type="term" value="F:intramolecular phosphotransferase activity"/>
    <property type="evidence" value="ECO:0007669"/>
    <property type="project" value="InterPro"/>
</dbReference>
<dbReference type="PRINTS" id="PR00509">
    <property type="entry name" value="PGMPMM"/>
</dbReference>
<feature type="domain" description="Alpha-D-phosphohexomutase alpha/beta/alpha" evidence="10">
    <location>
        <begin position="156"/>
        <end position="253"/>
    </location>
</feature>
<dbReference type="InterPro" id="IPR005843">
    <property type="entry name" value="A-D-PHexomutase_C"/>
</dbReference>
<dbReference type="Gene3D" id="3.40.120.10">
    <property type="entry name" value="Alpha-D-Glucose-1,6-Bisphosphate, subunit A, domain 3"/>
    <property type="match status" value="3"/>
</dbReference>
<accession>A0A4D8QPG0</accession>
<evidence type="ECO:0000256" key="2">
    <source>
        <dbReference type="ARBA" id="ARBA00010231"/>
    </source>
</evidence>
<dbReference type="PROSITE" id="PS00710">
    <property type="entry name" value="PGM_PMM"/>
    <property type="match status" value="1"/>
</dbReference>
<dbReference type="NCBIfam" id="NF046027">
    <property type="entry name" value="PhglucPhmanMutPgmG"/>
    <property type="match status" value="1"/>
</dbReference>
<dbReference type="Pfam" id="PF02878">
    <property type="entry name" value="PGM_PMM_I"/>
    <property type="match status" value="1"/>
</dbReference>
<evidence type="ECO:0000259" key="8">
    <source>
        <dbReference type="Pfam" id="PF00408"/>
    </source>
</evidence>
<dbReference type="GO" id="GO:0005975">
    <property type="term" value="P:carbohydrate metabolic process"/>
    <property type="evidence" value="ECO:0007669"/>
    <property type="project" value="InterPro"/>
</dbReference>
<evidence type="ECO:0000256" key="7">
    <source>
        <dbReference type="RuleBase" id="RU004326"/>
    </source>
</evidence>
<organism evidence="12 13">
    <name type="scientific">Azospirillum brasilense</name>
    <dbReference type="NCBI Taxonomy" id="192"/>
    <lineage>
        <taxon>Bacteria</taxon>
        <taxon>Pseudomonadati</taxon>
        <taxon>Pseudomonadota</taxon>
        <taxon>Alphaproteobacteria</taxon>
        <taxon>Rhodospirillales</taxon>
        <taxon>Azospirillaceae</taxon>
        <taxon>Azospirillum</taxon>
    </lineage>
</organism>
<keyword evidence="4 7" id="KW-0479">Metal-binding</keyword>
<keyword evidence="6" id="KW-0413">Isomerase</keyword>
<dbReference type="Pfam" id="PF02879">
    <property type="entry name" value="PGM_PMM_II"/>
    <property type="match status" value="1"/>
</dbReference>
<dbReference type="PANTHER" id="PTHR43771">
    <property type="entry name" value="PHOSPHOMANNOMUTASE"/>
    <property type="match status" value="1"/>
</dbReference>
<dbReference type="InterPro" id="IPR005841">
    <property type="entry name" value="Alpha-D-phosphohexomutase_SF"/>
</dbReference>
<reference evidence="12 13" key="1">
    <citation type="submission" date="2018-09" db="EMBL/GenBank/DDBJ databases">
        <title>Whole genome based analysis of evolution and adaptive divergence in Indian and Brazilian strains of Azospirillum brasilense.</title>
        <authorList>
            <person name="Singh C."/>
            <person name="Tripathi A.K."/>
        </authorList>
    </citation>
    <scope>NUCLEOTIDE SEQUENCE [LARGE SCALE GENOMIC DNA]</scope>
    <source>
        <strain evidence="12 13">MTCC4036</strain>
        <plasmid evidence="12 13">p5</plasmid>
    </source>
</reference>
<protein>
    <submittedName>
        <fullName evidence="12">Phosphomannomutase/phosphoglucomutase</fullName>
    </submittedName>
</protein>
<proteinExistence type="inferred from homology"/>
<evidence type="ECO:0000256" key="1">
    <source>
        <dbReference type="ARBA" id="ARBA00001946"/>
    </source>
</evidence>
<evidence type="ECO:0000256" key="6">
    <source>
        <dbReference type="ARBA" id="ARBA00023235"/>
    </source>
</evidence>
<dbReference type="Pfam" id="PF02880">
    <property type="entry name" value="PGM_PMM_III"/>
    <property type="match status" value="1"/>
</dbReference>
<evidence type="ECO:0000259" key="11">
    <source>
        <dbReference type="Pfam" id="PF02880"/>
    </source>
</evidence>
<evidence type="ECO:0000256" key="5">
    <source>
        <dbReference type="ARBA" id="ARBA00022842"/>
    </source>
</evidence>
<evidence type="ECO:0000259" key="10">
    <source>
        <dbReference type="Pfam" id="PF02879"/>
    </source>
</evidence>
<dbReference type="InterPro" id="IPR036900">
    <property type="entry name" value="A-D-PHexomutase_C_sf"/>
</dbReference>
<dbReference type="EMBL" id="CP032335">
    <property type="protein sequence ID" value="QCO07182.1"/>
    <property type="molecule type" value="Genomic_DNA"/>
</dbReference>
<dbReference type="AlphaFoldDB" id="A0A4D8QPG0"/>
<dbReference type="InterPro" id="IPR016066">
    <property type="entry name" value="A-D-PHexomutase_CS"/>
</dbReference>
<dbReference type="Gene3D" id="3.30.310.50">
    <property type="entry name" value="Alpha-D-phosphohexomutase, C-terminal domain"/>
    <property type="match status" value="1"/>
</dbReference>
<dbReference type="CDD" id="cd03089">
    <property type="entry name" value="PMM_PGM"/>
    <property type="match status" value="1"/>
</dbReference>
<dbReference type="Proteomes" id="UP000298596">
    <property type="component" value="Plasmid p5"/>
</dbReference>
<evidence type="ECO:0000313" key="13">
    <source>
        <dbReference type="Proteomes" id="UP000298596"/>
    </source>
</evidence>
<keyword evidence="12" id="KW-0614">Plasmid</keyword>
<evidence type="ECO:0000256" key="4">
    <source>
        <dbReference type="ARBA" id="ARBA00022723"/>
    </source>
</evidence>
<feature type="domain" description="Alpha-D-phosphohexomutase alpha/beta/alpha" evidence="11">
    <location>
        <begin position="257"/>
        <end position="366"/>
    </location>
</feature>
<dbReference type="InterPro" id="IPR005844">
    <property type="entry name" value="A-D-PHexomutase_a/b/a-I"/>
</dbReference>
<keyword evidence="5 7" id="KW-0460">Magnesium</keyword>
<gene>
    <name evidence="12" type="ORF">D3867_35365</name>
</gene>
<evidence type="ECO:0000256" key="3">
    <source>
        <dbReference type="ARBA" id="ARBA00022553"/>
    </source>
</evidence>
<geneLocation type="plasmid" evidence="12">
    <name>p5</name>
</geneLocation>
<dbReference type="PANTHER" id="PTHR43771:SF2">
    <property type="entry name" value="PHOSPHOMANNOMUTASE_PHOSPHOGLUCOMUTASE"/>
    <property type="match status" value="1"/>
</dbReference>
<dbReference type="GO" id="GO:0000287">
    <property type="term" value="F:magnesium ion binding"/>
    <property type="evidence" value="ECO:0007669"/>
    <property type="project" value="InterPro"/>
</dbReference>
<dbReference type="SUPFAM" id="SSF55957">
    <property type="entry name" value="Phosphoglucomutase, C-terminal domain"/>
    <property type="match status" value="1"/>
</dbReference>
<sequence length="467" mass="50118">MSEAHTFHPTVLREYDIRGIVGSTLTAADARAVGRAFGTVVARGGGKTVCVGYDGRLSSPELEAALVDGLVACGLHVLRIGLGPTPMLYFATRDREAAAGIMITGSHNPPDYNGIKMMLGKGPVYGQQILDLGIIASKADYVSGEGSSEQVDIKDAYVERLLRDYDGTRDLTVAWDAGNGASGEILRRLTAKLPGKHILLFDEIDGNFPNHHPDPTVEKNLVDLKKAVAENGCDIGIGFDGDGDRIGAIDHRGRVVWGDQLVAIYAADVLKSHPGATIIADVKASQTLFDEIARLGGTPLMWKTGHSLLKAKMAELGSPLAGEMSGHIFFADKWYGFDDALYCAVRLIGLVSKLNQPLSDLRDRLPPVVNTPETRFQVSEERKFQIVQEVKGRLKNEGADVNDIDGVRVKTADGWWLLRASNTQDVLVARAESGTPEGLARLKGMVVAQLEASGLQAPSFEDGGSAH</sequence>
<feature type="domain" description="Alpha-D-phosphohexomutase C-terminal" evidence="8">
    <location>
        <begin position="373"/>
        <end position="448"/>
    </location>
</feature>
<dbReference type="Pfam" id="PF00408">
    <property type="entry name" value="PGM_PMM_IV"/>
    <property type="match status" value="1"/>
</dbReference>
<evidence type="ECO:0000259" key="9">
    <source>
        <dbReference type="Pfam" id="PF02878"/>
    </source>
</evidence>
<dbReference type="InterPro" id="IPR005845">
    <property type="entry name" value="A-D-PHexomutase_a/b/a-II"/>
</dbReference>
<comment type="similarity">
    <text evidence="2 7">Belongs to the phosphohexose mutase family.</text>
</comment>
<dbReference type="InterPro" id="IPR005846">
    <property type="entry name" value="A-D-PHexomutase_a/b/a-III"/>
</dbReference>
<keyword evidence="3" id="KW-0597">Phosphoprotein</keyword>
<dbReference type="SUPFAM" id="SSF53738">
    <property type="entry name" value="Phosphoglucomutase, first 3 domains"/>
    <property type="match status" value="3"/>
</dbReference>
<feature type="domain" description="Alpha-D-phosphohexomutase alpha/beta/alpha" evidence="9">
    <location>
        <begin position="12"/>
        <end position="126"/>
    </location>
</feature>
<dbReference type="InterPro" id="IPR016055">
    <property type="entry name" value="A-D-PHexomutase_a/b/a-I/II/III"/>
</dbReference>
<evidence type="ECO:0000313" key="12">
    <source>
        <dbReference type="EMBL" id="QCO07182.1"/>
    </source>
</evidence>
<comment type="cofactor">
    <cofactor evidence="1">
        <name>Mg(2+)</name>
        <dbReference type="ChEBI" id="CHEBI:18420"/>
    </cofactor>
</comment>
<name>A0A4D8QPG0_AZOBR</name>